<name>A0ACC2ZY65_9EURO</name>
<organism evidence="1 2">
    <name type="scientific">Neophaeococcomyces mojaviensis</name>
    <dbReference type="NCBI Taxonomy" id="3383035"/>
    <lineage>
        <taxon>Eukaryota</taxon>
        <taxon>Fungi</taxon>
        <taxon>Dikarya</taxon>
        <taxon>Ascomycota</taxon>
        <taxon>Pezizomycotina</taxon>
        <taxon>Eurotiomycetes</taxon>
        <taxon>Chaetothyriomycetidae</taxon>
        <taxon>Chaetothyriales</taxon>
        <taxon>Chaetothyriales incertae sedis</taxon>
        <taxon>Neophaeococcomyces</taxon>
    </lineage>
</organism>
<reference evidence="1" key="1">
    <citation type="submission" date="2022-10" db="EMBL/GenBank/DDBJ databases">
        <title>Culturing micro-colonial fungi from biological soil crusts in the Mojave desert and describing Neophaeococcomyces mojavensis, and introducing the new genera and species Taxawa tesnikishii.</title>
        <authorList>
            <person name="Kurbessoian T."/>
            <person name="Stajich J.E."/>
        </authorList>
    </citation>
    <scope>NUCLEOTIDE SEQUENCE</scope>
    <source>
        <strain evidence="1">JES_112</strain>
    </source>
</reference>
<dbReference type="EMBL" id="JAPDRQ010000190">
    <property type="protein sequence ID" value="KAJ9652618.1"/>
    <property type="molecule type" value="Genomic_DNA"/>
</dbReference>
<accession>A0ACC2ZY65</accession>
<comment type="caution">
    <text evidence="1">The sequence shown here is derived from an EMBL/GenBank/DDBJ whole genome shotgun (WGS) entry which is preliminary data.</text>
</comment>
<proteinExistence type="predicted"/>
<sequence length="217" mass="24454">MASPPEVTSKNLSGKYVMNKSLSDDPDKLLALQGLSWLTRRAIGLATVVLTIKEYKDEAGAYHIDITSVASGLSTTQENRTLDWQERDHQDRIFGNCRGRSRFVTGTSTFQPVESYPPSDLDFLTGGHLKDEKTESKFLDNDSVQSYVKNQDSGYGWTAEQVWNFEEIKGKRYYIRRVVVKNGKGDKSEKVRLVYDYQGPVSDSKSEDDGLAYGDDE</sequence>
<evidence type="ECO:0000313" key="1">
    <source>
        <dbReference type="EMBL" id="KAJ9652618.1"/>
    </source>
</evidence>
<dbReference type="Proteomes" id="UP001172386">
    <property type="component" value="Unassembled WGS sequence"/>
</dbReference>
<keyword evidence="2" id="KW-1185">Reference proteome</keyword>
<evidence type="ECO:0000313" key="2">
    <source>
        <dbReference type="Proteomes" id="UP001172386"/>
    </source>
</evidence>
<protein>
    <submittedName>
        <fullName evidence="1">Uncharacterized protein</fullName>
    </submittedName>
</protein>
<gene>
    <name evidence="1" type="ORF">H2198_008145</name>
</gene>